<dbReference type="GO" id="GO:0005794">
    <property type="term" value="C:Golgi apparatus"/>
    <property type="evidence" value="ECO:0007669"/>
    <property type="project" value="UniProtKB-SubCell"/>
</dbReference>
<feature type="coiled-coil region" evidence="21">
    <location>
        <begin position="517"/>
        <end position="760"/>
    </location>
</feature>
<feature type="transmembrane region" description="Helical" evidence="20">
    <location>
        <begin position="304"/>
        <end position="324"/>
    </location>
</feature>
<feature type="transmembrane region" description="Helical" evidence="20">
    <location>
        <begin position="12"/>
        <end position="31"/>
    </location>
</feature>
<dbReference type="PROSITE" id="PS50003">
    <property type="entry name" value="PH_DOMAIN"/>
    <property type="match status" value="1"/>
</dbReference>
<evidence type="ECO:0000256" key="12">
    <source>
        <dbReference type="ARBA" id="ARBA00022906"/>
    </source>
</evidence>
<dbReference type="Proteomes" id="UP000269221">
    <property type="component" value="Unassembled WGS sequence"/>
</dbReference>
<keyword evidence="24" id="KW-1185">Reference proteome</keyword>
<evidence type="ECO:0000256" key="18">
    <source>
        <dbReference type="ARBA" id="ARBA00023242"/>
    </source>
</evidence>
<evidence type="ECO:0000256" key="1">
    <source>
        <dbReference type="ARBA" id="ARBA00004123"/>
    </source>
</evidence>
<comment type="similarity">
    <text evidence="6 20">Belongs to the ZIP transporter (TC 2.A.5) family.</text>
</comment>
<feature type="domain" description="PH" evidence="22">
    <location>
        <begin position="418"/>
        <end position="504"/>
    </location>
</feature>
<dbReference type="InterPro" id="IPR001849">
    <property type="entry name" value="PH_domain"/>
</dbReference>
<gene>
    <name evidence="23" type="ORF">DUI87_23084</name>
</gene>
<evidence type="ECO:0000256" key="10">
    <source>
        <dbReference type="ARBA" id="ARBA00022692"/>
    </source>
</evidence>
<evidence type="ECO:0000256" key="6">
    <source>
        <dbReference type="ARBA" id="ARBA00006939"/>
    </source>
</evidence>
<comment type="caution">
    <text evidence="23">The sequence shown here is derived from an EMBL/GenBank/DDBJ whole genome shotgun (WGS) entry which is preliminary data.</text>
</comment>
<dbReference type="Gene3D" id="2.30.29.30">
    <property type="entry name" value="Pleckstrin-homology domain (PH domain)/Phosphotyrosine-binding domain (PTB)"/>
    <property type="match status" value="1"/>
</dbReference>
<evidence type="ECO:0000256" key="13">
    <source>
        <dbReference type="ARBA" id="ARBA00022989"/>
    </source>
</evidence>
<comment type="subcellular location">
    <subcellularLocation>
        <location evidence="5 20">Cell membrane</location>
        <topology evidence="5 20">Multi-pass membrane protein</topology>
    </subcellularLocation>
    <subcellularLocation>
        <location evidence="4 20">Cytoplasm</location>
        <location evidence="4 20">Perinuclear region</location>
    </subcellularLocation>
    <subcellularLocation>
        <location evidence="3 20">Golgi apparatus</location>
        <location evidence="3 20">trans-Golgi network membrane</location>
    </subcellularLocation>
    <subcellularLocation>
        <location evidence="2 20">Mitochondrion</location>
    </subcellularLocation>
    <subcellularLocation>
        <location evidence="1 20">Nucleus</location>
    </subcellularLocation>
</comment>
<keyword evidence="20" id="KW-0325">Glycoprotein</keyword>
<keyword evidence="9" id="KW-0963">Cytoplasm</keyword>
<dbReference type="GO" id="GO:0005739">
    <property type="term" value="C:mitochondrion"/>
    <property type="evidence" value="ECO:0007669"/>
    <property type="project" value="UniProtKB-SubCell"/>
</dbReference>
<comment type="catalytic activity">
    <reaction evidence="19">
        <text>Zn(2+)(in) = Zn(2+)(out)</text>
        <dbReference type="Rhea" id="RHEA:29351"/>
        <dbReference type="ChEBI" id="CHEBI:29105"/>
    </reaction>
</comment>
<keyword evidence="12 20" id="KW-0864">Zinc transport</keyword>
<keyword evidence="8" id="KW-1003">Cell membrane</keyword>
<reference evidence="23 24" key="1">
    <citation type="submission" date="2018-07" db="EMBL/GenBank/DDBJ databases">
        <title>A high quality draft genome assembly of the barn swallow (H. rustica rustica).</title>
        <authorList>
            <person name="Formenti G."/>
            <person name="Chiara M."/>
            <person name="Poveda L."/>
            <person name="Francoijs K.-J."/>
            <person name="Bonisoli-Alquati A."/>
            <person name="Canova L."/>
            <person name="Gianfranceschi L."/>
            <person name="Horner D.S."/>
            <person name="Saino N."/>
        </authorList>
    </citation>
    <scope>NUCLEOTIDE SEQUENCE [LARGE SCALE GENOMIC DNA]</scope>
    <source>
        <strain evidence="23">Chelidonia</strain>
        <tissue evidence="23">Blood</tissue>
    </source>
</reference>
<dbReference type="Pfam" id="PF02535">
    <property type="entry name" value="Zip"/>
    <property type="match status" value="1"/>
</dbReference>
<dbReference type="InterPro" id="IPR045891">
    <property type="entry name" value="ZIP9"/>
</dbReference>
<keyword evidence="21" id="KW-0175">Coiled coil</keyword>
<dbReference type="GO" id="GO:0005634">
    <property type="term" value="C:nucleus"/>
    <property type="evidence" value="ECO:0007669"/>
    <property type="project" value="UniProtKB-SubCell"/>
</dbReference>
<dbReference type="AlphaFoldDB" id="A0A3M0JN52"/>
<evidence type="ECO:0000256" key="20">
    <source>
        <dbReference type="RuleBase" id="RU369011"/>
    </source>
</evidence>
<name>A0A3M0JN52_HIRRU</name>
<dbReference type="GO" id="GO:0005886">
    <property type="term" value="C:plasma membrane"/>
    <property type="evidence" value="ECO:0007669"/>
    <property type="project" value="UniProtKB-SubCell"/>
</dbReference>
<evidence type="ECO:0000256" key="17">
    <source>
        <dbReference type="ARBA" id="ARBA00023136"/>
    </source>
</evidence>
<evidence type="ECO:0000256" key="14">
    <source>
        <dbReference type="ARBA" id="ARBA00023034"/>
    </source>
</evidence>
<dbReference type="SMART" id="SM00233">
    <property type="entry name" value="PH"/>
    <property type="match status" value="1"/>
</dbReference>
<comment type="function">
    <text evidence="20">Transports zinc ions across cell and organelle membranes into the cytoplasm and regulates intracellular zinc homeostasis. Participates in the zinc ions efflux out of the secretory compartments. Also functions as membrane androgen receptor that mediates, through a G protein, the non-classical androgen signaling pathway, characterized by the activation of MAPK3/MAPK1 (Erk1/2) and transcription factors CREB1 or ATF1. Moreover, has dual functions as membrane-bound androgen receptor and as an androgen-dependent zinc transporter both of which are mediated through an inhibitory G protein (Gi) that mediates both MAP kinase and zinc signaling leading to the androgen-dependent apoptotic process.</text>
</comment>
<evidence type="ECO:0000313" key="24">
    <source>
        <dbReference type="Proteomes" id="UP000269221"/>
    </source>
</evidence>
<evidence type="ECO:0000256" key="5">
    <source>
        <dbReference type="ARBA" id="ARBA00004651"/>
    </source>
</evidence>
<organism evidence="23 24">
    <name type="scientific">Hirundo rustica rustica</name>
    <dbReference type="NCBI Taxonomy" id="333673"/>
    <lineage>
        <taxon>Eukaryota</taxon>
        <taxon>Metazoa</taxon>
        <taxon>Chordata</taxon>
        <taxon>Craniata</taxon>
        <taxon>Vertebrata</taxon>
        <taxon>Euteleostomi</taxon>
        <taxon>Archelosauria</taxon>
        <taxon>Archosauria</taxon>
        <taxon>Dinosauria</taxon>
        <taxon>Saurischia</taxon>
        <taxon>Theropoda</taxon>
        <taxon>Coelurosauria</taxon>
        <taxon>Aves</taxon>
        <taxon>Neognathae</taxon>
        <taxon>Neoaves</taxon>
        <taxon>Telluraves</taxon>
        <taxon>Australaves</taxon>
        <taxon>Passeriformes</taxon>
        <taxon>Sylvioidea</taxon>
        <taxon>Hirundinidae</taxon>
        <taxon>Hirundo</taxon>
    </lineage>
</organism>
<dbReference type="InterPro" id="IPR003689">
    <property type="entry name" value="ZIP"/>
</dbReference>
<evidence type="ECO:0000256" key="11">
    <source>
        <dbReference type="ARBA" id="ARBA00022833"/>
    </source>
</evidence>
<keyword evidence="14" id="KW-0333">Golgi apparatus</keyword>
<keyword evidence="16" id="KW-0496">Mitochondrion</keyword>
<feature type="transmembrane region" description="Helical" evidence="20">
    <location>
        <begin position="180"/>
        <end position="202"/>
    </location>
</feature>
<keyword evidence="7 20" id="KW-0813">Transport</keyword>
<dbReference type="PANTHER" id="PTHR16133">
    <property type="entry name" value="SOLUTE CARRIER FAMILY 39 ZINC TRANSPORTER , MEMBER 9-RELATED"/>
    <property type="match status" value="1"/>
</dbReference>
<sequence length="871" mass="97481">MDDFPSICLLSLAMLVACYVAGIIPLAVNFSEMIVIVEERLKLVTVLGAGLLCGTALAVIVPEGVHALYEDVLEGKHHPASEMQHVMESEKVAKIPAVHEHSHDHSRLHAYIGVSLVLGFVFMLLVDQIGSSHVHPADDPEAARSSNSKITTTLGLVVHAAADGVALGAAASTSQTSVQLIVFVAIMLHKAPAAFGLVSFLMHAGLERNRIRKHLLVFALAAPVMSMVTYLGLSKSSKEALSEVNATGVAMLFSAGTFLYVATVHVLPEVGGIAHSHKPESTGGKGLSRLEVAALVLGSESDGYGLALGLVMALSVGSVTILMYPRIEPSIDSLECSFICVFYYWSALKPRYLCTASDSYLCPQYLVPSDPLDQAQAIGEAEPVVSVSMAFGNFICVARAIAEEQETEADGNSKVSPRFFIIKESFLLYYAESEKKSFESNKYFNIHPKGVIPLGGCIVEPKEEANMPYAIKISHEDFHGNIVLAAESEFEQAQWLEMLQESGKVTWKNAQLGEAMIESLEAQGLQLAKEKQEYLDKLMEETEELCLQREQKEELERLNQILEAEKQRFEEVVRELRLEQEEIRRELELTAHSLKGVEEEKKELGSLTQSLQNTLEELSLEKQQMLEMLEENENQVPPPTSPNKEQSPVWGLHCSLRQIEEKMQQLLQEKLLAEKRMKENEERSRALEEEREFYSSQSQALQNSLSELTAEKQQAERDLKAEVKVRMDLEKRLREAEEALQSLEQGLNSLNCNKEKEKKMKADVSNLRKFFEECIRNAELEAKMPVIMKNSVYIHKAATRRIKSCRFRCRRTSASWNDMKQSQSFIFSHAEAENIEELKEAAKRLSRDQRFRKTIYQIMRSQKDSASADKK</sequence>
<keyword evidence="11 20" id="KW-0862">Zinc</keyword>
<keyword evidence="13 20" id="KW-1133">Transmembrane helix</keyword>
<evidence type="ECO:0000256" key="21">
    <source>
        <dbReference type="SAM" id="Coils"/>
    </source>
</evidence>
<evidence type="ECO:0000256" key="3">
    <source>
        <dbReference type="ARBA" id="ARBA00004198"/>
    </source>
</evidence>
<keyword evidence="18" id="KW-0539">Nucleus</keyword>
<feature type="transmembrane region" description="Helical" evidence="20">
    <location>
        <begin position="108"/>
        <end position="126"/>
    </location>
</feature>
<feature type="transmembrane region" description="Helical" evidence="20">
    <location>
        <begin position="43"/>
        <end position="61"/>
    </location>
</feature>
<evidence type="ECO:0000256" key="16">
    <source>
        <dbReference type="ARBA" id="ARBA00023128"/>
    </source>
</evidence>
<feature type="transmembrane region" description="Helical" evidence="20">
    <location>
        <begin position="245"/>
        <end position="267"/>
    </location>
</feature>
<evidence type="ECO:0000256" key="15">
    <source>
        <dbReference type="ARBA" id="ARBA00023065"/>
    </source>
</evidence>
<evidence type="ECO:0000259" key="22">
    <source>
        <dbReference type="PROSITE" id="PS50003"/>
    </source>
</evidence>
<evidence type="ECO:0000256" key="4">
    <source>
        <dbReference type="ARBA" id="ARBA00004556"/>
    </source>
</evidence>
<dbReference type="PANTHER" id="PTHR16133:SF5">
    <property type="entry name" value="ZINC TRANSPORTER ZIP9"/>
    <property type="match status" value="1"/>
</dbReference>
<evidence type="ECO:0000256" key="8">
    <source>
        <dbReference type="ARBA" id="ARBA00022475"/>
    </source>
</evidence>
<evidence type="ECO:0000256" key="19">
    <source>
        <dbReference type="ARBA" id="ARBA00034634"/>
    </source>
</evidence>
<feature type="transmembrane region" description="Helical" evidence="20">
    <location>
        <begin position="214"/>
        <end position="233"/>
    </location>
</feature>
<dbReference type="GO" id="GO:0005385">
    <property type="term" value="F:zinc ion transmembrane transporter activity"/>
    <property type="evidence" value="ECO:0007669"/>
    <property type="project" value="UniProtKB-UniRule"/>
</dbReference>
<accession>A0A3M0JN52</accession>
<dbReference type="CDD" id="cd13281">
    <property type="entry name" value="PH_PLEKHD1"/>
    <property type="match status" value="1"/>
</dbReference>
<keyword evidence="15 20" id="KW-0406">Ion transport</keyword>
<dbReference type="SUPFAM" id="SSF50729">
    <property type="entry name" value="PH domain-like"/>
    <property type="match status" value="1"/>
</dbReference>
<dbReference type="Pfam" id="PF00169">
    <property type="entry name" value="PH"/>
    <property type="match status" value="1"/>
</dbReference>
<dbReference type="OrthoDB" id="185175at2759"/>
<evidence type="ECO:0000256" key="7">
    <source>
        <dbReference type="ARBA" id="ARBA00022448"/>
    </source>
</evidence>
<evidence type="ECO:0000256" key="2">
    <source>
        <dbReference type="ARBA" id="ARBA00004173"/>
    </source>
</evidence>
<evidence type="ECO:0000256" key="9">
    <source>
        <dbReference type="ARBA" id="ARBA00022490"/>
    </source>
</evidence>
<keyword evidence="17 20" id="KW-0472">Membrane</keyword>
<keyword evidence="10 20" id="KW-0812">Transmembrane</keyword>
<dbReference type="EMBL" id="QRBI01000144">
    <property type="protein sequence ID" value="RMC00474.1"/>
    <property type="molecule type" value="Genomic_DNA"/>
</dbReference>
<proteinExistence type="inferred from homology"/>
<dbReference type="InterPro" id="IPR011993">
    <property type="entry name" value="PH-like_dom_sf"/>
</dbReference>
<protein>
    <recommendedName>
        <fullName evidence="20">Zinc transporter ZIP9</fullName>
        <shortName evidence="20">ZIP-9</shortName>
    </recommendedName>
    <alternativeName>
        <fullName evidence="20">Solute carrier family 39 member 9</fullName>
    </alternativeName>
    <alternativeName>
        <fullName evidence="20">Zrt- and Irt-like protein 9</fullName>
    </alternativeName>
</protein>
<dbReference type="GO" id="GO:0048471">
    <property type="term" value="C:perinuclear region of cytoplasm"/>
    <property type="evidence" value="ECO:0007669"/>
    <property type="project" value="UniProtKB-SubCell"/>
</dbReference>
<evidence type="ECO:0000313" key="23">
    <source>
        <dbReference type="EMBL" id="RMC00474.1"/>
    </source>
</evidence>